<dbReference type="HOGENOM" id="CLU_2865163_0_0_11"/>
<evidence type="ECO:0000313" key="2">
    <source>
        <dbReference type="EMBL" id="ABV97815.1"/>
    </source>
</evidence>
<dbReference type="AlphaFoldDB" id="A8LYV2"/>
<dbReference type="EMBL" id="CP000850">
    <property type="protein sequence ID" value="ABV97815.1"/>
    <property type="molecule type" value="Genomic_DNA"/>
</dbReference>
<organism evidence="2">
    <name type="scientific">Salinispora arenicola (strain CNS-205)</name>
    <dbReference type="NCBI Taxonomy" id="391037"/>
    <lineage>
        <taxon>Bacteria</taxon>
        <taxon>Bacillati</taxon>
        <taxon>Actinomycetota</taxon>
        <taxon>Actinomycetes</taxon>
        <taxon>Micromonosporales</taxon>
        <taxon>Micromonosporaceae</taxon>
        <taxon>Salinispora</taxon>
    </lineage>
</organism>
<feature type="region of interest" description="Disordered" evidence="1">
    <location>
        <begin position="1"/>
        <end position="42"/>
    </location>
</feature>
<accession>A8LYV2</accession>
<evidence type="ECO:0000256" key="1">
    <source>
        <dbReference type="SAM" id="MobiDB-lite"/>
    </source>
</evidence>
<feature type="compositionally biased region" description="Basic and acidic residues" evidence="1">
    <location>
        <begin position="22"/>
        <end position="38"/>
    </location>
</feature>
<sequence length="64" mass="6748">MGRTNRASGNDRVAVQAGQITGRRDTSKSAKSDDKPGRVENICTGNARVGKQADTVTGGLTIRF</sequence>
<gene>
    <name evidence="2" type="ordered locus">Sare_1930</name>
</gene>
<proteinExistence type="predicted"/>
<dbReference type="eggNOG" id="ENOG5031YEP">
    <property type="taxonomic scope" value="Bacteria"/>
</dbReference>
<protein>
    <submittedName>
        <fullName evidence="2">Uncharacterized protein</fullName>
    </submittedName>
</protein>
<dbReference type="OrthoDB" id="5197715at2"/>
<reference evidence="2" key="1">
    <citation type="submission" date="2007-10" db="EMBL/GenBank/DDBJ databases">
        <title>Complete sequence of Salinispora arenicola CNS-205.</title>
        <authorList>
            <consortium name="US DOE Joint Genome Institute"/>
            <person name="Copeland A."/>
            <person name="Lucas S."/>
            <person name="Lapidus A."/>
            <person name="Barry K."/>
            <person name="Glavina del Rio T."/>
            <person name="Dalin E."/>
            <person name="Tice H."/>
            <person name="Pitluck S."/>
            <person name="Foster B."/>
            <person name="Schmutz J."/>
            <person name="Larimer F."/>
            <person name="Land M."/>
            <person name="Hauser L."/>
            <person name="Kyrpides N."/>
            <person name="Ivanova N."/>
            <person name="Jensen P.R."/>
            <person name="Moore B.S."/>
            <person name="Penn K."/>
            <person name="Jenkins C."/>
            <person name="Udwary D."/>
            <person name="Xiang L."/>
            <person name="Gontang E."/>
            <person name="Richardson P."/>
        </authorList>
    </citation>
    <scope>NUCLEOTIDE SEQUENCE [LARGE SCALE GENOMIC DNA]</scope>
    <source>
        <strain evidence="2">CNS-205</strain>
    </source>
</reference>
<dbReference type="KEGG" id="saq:Sare_1930"/>
<name>A8LYV2_SALAI</name>
<dbReference type="PATRIC" id="fig|391037.6.peg.1961"/>